<proteinExistence type="inferred from homology"/>
<dbReference type="InterPro" id="IPR001678">
    <property type="entry name" value="MeTrfase_RsmB-F_NOP2_dom"/>
</dbReference>
<organism evidence="10">
    <name type="scientific">Rhodosorus marinus</name>
    <dbReference type="NCBI Taxonomy" id="101924"/>
    <lineage>
        <taxon>Eukaryota</taxon>
        <taxon>Rhodophyta</taxon>
        <taxon>Stylonematophyceae</taxon>
        <taxon>Stylonematales</taxon>
        <taxon>Stylonemataceae</taxon>
        <taxon>Rhodosorus</taxon>
    </lineage>
</organism>
<dbReference type="EMBL" id="HBEK01004138">
    <property type="protein sequence ID" value="CAD8392294.1"/>
    <property type="molecule type" value="Transcribed_RNA"/>
</dbReference>
<dbReference type="InterPro" id="IPR057286">
    <property type="entry name" value="PUA_NSUN2"/>
</dbReference>
<dbReference type="InterPro" id="IPR018314">
    <property type="entry name" value="RsmB/NOL1/NOP2-like_CS"/>
</dbReference>
<name>A0A6T6LK90_9RHOD</name>
<comment type="similarity">
    <text evidence="1 6">Belongs to the class I-like SAM-binding methyltransferase superfamily. RsmB/NOP family.</text>
</comment>
<comment type="caution">
    <text evidence="6">Lacks conserved residue(s) required for the propagation of feature annotation.</text>
</comment>
<evidence type="ECO:0000313" key="10">
    <source>
        <dbReference type="EMBL" id="CAD8392294.1"/>
    </source>
</evidence>
<feature type="binding site" evidence="6">
    <location>
        <position position="92"/>
    </location>
    <ligand>
        <name>S-adenosyl-L-methionine</name>
        <dbReference type="ChEBI" id="CHEBI:59789"/>
    </ligand>
</feature>
<evidence type="ECO:0000256" key="7">
    <source>
        <dbReference type="SAM" id="MobiDB-lite"/>
    </source>
</evidence>
<gene>
    <name evidence="9" type="ORF">RMAR0315_LOCUS2267</name>
    <name evidence="10" type="ORF">RMAR0315_LOCUS2269</name>
</gene>
<dbReference type="EMBL" id="HBEK01004135">
    <property type="protein sequence ID" value="CAD8392292.1"/>
    <property type="molecule type" value="Transcribed_RNA"/>
</dbReference>
<dbReference type="GO" id="GO:0003723">
    <property type="term" value="F:RNA binding"/>
    <property type="evidence" value="ECO:0007669"/>
    <property type="project" value="UniProtKB-UniRule"/>
</dbReference>
<evidence type="ECO:0000256" key="6">
    <source>
        <dbReference type="PROSITE-ProRule" id="PRU01023"/>
    </source>
</evidence>
<dbReference type="PROSITE" id="PS51686">
    <property type="entry name" value="SAM_MT_RSMB_NOP"/>
    <property type="match status" value="1"/>
</dbReference>
<dbReference type="PANTHER" id="PTHR22808">
    <property type="entry name" value="NCL1 YEAST -RELATED NOL1/NOP2/FMU SUN DOMAIN-CONTAINING"/>
    <property type="match status" value="1"/>
</dbReference>
<dbReference type="InterPro" id="IPR023267">
    <property type="entry name" value="RCMT"/>
</dbReference>
<feature type="domain" description="SAM-dependent MTase RsmB/NOP-type" evidence="8">
    <location>
        <begin position="1"/>
        <end position="255"/>
    </location>
</feature>
<dbReference type="Pfam" id="PF25378">
    <property type="entry name" value="PUA_NSUN2"/>
    <property type="match status" value="1"/>
</dbReference>
<dbReference type="AlphaFoldDB" id="A0A6T6LK90"/>
<reference evidence="10" key="1">
    <citation type="submission" date="2021-01" db="EMBL/GenBank/DDBJ databases">
        <authorList>
            <person name="Corre E."/>
            <person name="Pelletier E."/>
            <person name="Niang G."/>
            <person name="Scheremetjew M."/>
            <person name="Finn R."/>
            <person name="Kale V."/>
            <person name="Holt S."/>
            <person name="Cochrane G."/>
            <person name="Meng A."/>
            <person name="Brown T."/>
            <person name="Cohen L."/>
        </authorList>
    </citation>
    <scope>NUCLEOTIDE SEQUENCE</scope>
    <source>
        <strain evidence="10">UTEX LB 2760</strain>
    </source>
</reference>
<dbReference type="PROSITE" id="PS01153">
    <property type="entry name" value="NOL1_NOP2_SUN"/>
    <property type="match status" value="1"/>
</dbReference>
<evidence type="ECO:0000256" key="3">
    <source>
        <dbReference type="ARBA" id="ARBA00022679"/>
    </source>
</evidence>
<feature type="binding site" evidence="6">
    <location>
        <position position="49"/>
    </location>
    <ligand>
        <name>S-adenosyl-L-methionine</name>
        <dbReference type="ChEBI" id="CHEBI:59789"/>
    </ligand>
</feature>
<evidence type="ECO:0000259" key="8">
    <source>
        <dbReference type="PROSITE" id="PS51686"/>
    </source>
</evidence>
<feature type="region of interest" description="Disordered" evidence="7">
    <location>
        <begin position="482"/>
        <end position="516"/>
    </location>
</feature>
<dbReference type="Gene3D" id="3.40.50.150">
    <property type="entry name" value="Vaccinia Virus protein VP39"/>
    <property type="match status" value="1"/>
</dbReference>
<feature type="compositionally biased region" description="Acidic residues" evidence="7">
    <location>
        <begin position="503"/>
        <end position="516"/>
    </location>
</feature>
<dbReference type="Pfam" id="PF01189">
    <property type="entry name" value="Methyltr_RsmB-F"/>
    <property type="match status" value="1"/>
</dbReference>
<evidence type="ECO:0000256" key="4">
    <source>
        <dbReference type="ARBA" id="ARBA00022691"/>
    </source>
</evidence>
<dbReference type="InterPro" id="IPR029063">
    <property type="entry name" value="SAM-dependent_MTases_sf"/>
</dbReference>
<feature type="active site" description="Nucleophile" evidence="6">
    <location>
        <position position="145"/>
    </location>
</feature>
<keyword evidence="3 6" id="KW-0808">Transferase</keyword>
<dbReference type="SUPFAM" id="SSF53335">
    <property type="entry name" value="S-adenosyl-L-methionine-dependent methyltransferases"/>
    <property type="match status" value="1"/>
</dbReference>
<accession>A0A6T6LK90</accession>
<dbReference type="GO" id="GO:0001510">
    <property type="term" value="P:RNA methylation"/>
    <property type="evidence" value="ECO:0007669"/>
    <property type="project" value="InterPro"/>
</dbReference>
<dbReference type="InterPro" id="IPR057285">
    <property type="entry name" value="Pre-PUA_NSUN2"/>
</dbReference>
<evidence type="ECO:0000313" key="9">
    <source>
        <dbReference type="EMBL" id="CAD8392292.1"/>
    </source>
</evidence>
<dbReference type="Pfam" id="PF25376">
    <property type="entry name" value="Pre-PUA_NSUN2"/>
    <property type="match status" value="1"/>
</dbReference>
<dbReference type="GO" id="GO:0008173">
    <property type="term" value="F:RNA methyltransferase activity"/>
    <property type="evidence" value="ECO:0007669"/>
    <property type="project" value="InterPro"/>
</dbReference>
<evidence type="ECO:0000256" key="5">
    <source>
        <dbReference type="ARBA" id="ARBA00022884"/>
    </source>
</evidence>
<evidence type="ECO:0000256" key="1">
    <source>
        <dbReference type="ARBA" id="ARBA00007494"/>
    </source>
</evidence>
<protein>
    <recommendedName>
        <fullName evidence="8">SAM-dependent MTase RsmB/NOP-type domain-containing protein</fullName>
    </recommendedName>
</protein>
<keyword evidence="4 6" id="KW-0949">S-adenosyl-L-methionine</keyword>
<sequence length="516" mass="57883">MLPPLLLNLHPGQTVIDLCAAPGSKTAQILDALHSPADSSMRSLIIANDSDLRRCKMLCHQLKRFKCADLLVTNHEAQHFPACLSFDRVLCDVPCSGDGTPRKAPDMWMKWNHREAHGLHKLQIAIGRRGFDLLKPGGTMVYATCSFNPLENEAVVNSLLKAYDSIIELVDVSDKLKGFKRRNGLNTWSVKDTSPEQTWYTSFEEVPDHRRRSVVESMFPPAQIARTSSLLRRYFRVVPHDQDTGGFFLAVLRKSADAPLVVATASTEGVARAPRQRRDTRNRRGYSNLLASDPLACINEVNPTLAKEIRDFYGFEPEWVMKGVYSKSSEKQSKRLSFIPEKGQKVLDEFVYAPHLKQQLRVLSAGIRGFEKCPRDGAECPYRIAFDTLHILLPVLTRRVIHDKKETFCALLQVSQSLLFDKVVDEETRKAMESISVGAVVFRKESSDDCLIMWRGKVSLTPLMAKDEVEFLCFKHDLPNPVKTPLDESGGALEGGKQSYDAKDEEEPGGTDEVPG</sequence>
<keyword evidence="2 6" id="KW-0489">Methyltransferase</keyword>
<feature type="binding site" evidence="6">
    <location>
        <begin position="19"/>
        <end position="25"/>
    </location>
    <ligand>
        <name>S-adenosyl-L-methionine</name>
        <dbReference type="ChEBI" id="CHEBI:59789"/>
    </ligand>
</feature>
<evidence type="ECO:0000256" key="2">
    <source>
        <dbReference type="ARBA" id="ARBA00022603"/>
    </source>
</evidence>
<keyword evidence="5 6" id="KW-0694">RNA-binding</keyword>
<dbReference type="PRINTS" id="PR02008">
    <property type="entry name" value="RCMTFAMILY"/>
</dbReference>
<dbReference type="InterPro" id="IPR049560">
    <property type="entry name" value="MeTrfase_RsmB-F_NOP2_cat"/>
</dbReference>